<dbReference type="Pfam" id="PF04734">
    <property type="entry name" value="Ceramidase_alk"/>
    <property type="match status" value="1"/>
</dbReference>
<dbReference type="Proteomes" id="UP000182278">
    <property type="component" value="Unassembled WGS sequence"/>
</dbReference>
<gene>
    <name evidence="2" type="ORF">AUJ66_01160</name>
</gene>
<dbReference type="InterPro" id="IPR031329">
    <property type="entry name" value="NEUT/ALK_ceramidase_N"/>
</dbReference>
<evidence type="ECO:0000259" key="1">
    <source>
        <dbReference type="Pfam" id="PF04734"/>
    </source>
</evidence>
<comment type="caution">
    <text evidence="2">The sequence shown here is derived from an EMBL/GenBank/DDBJ whole genome shotgun (WGS) entry which is preliminary data.</text>
</comment>
<accession>A0A1J4SJ85</accession>
<dbReference type="STRING" id="1817893.AUJ66_01160"/>
<sequence>MSIRAGLASSDITPPAGIYLTGFGLRTQPSTGVKLPLKAKSLVLEDGKEKVAIVTADLIGLGERTFKDVKRFVKERTGIENLVVLCSHTHSGPETSNLRGLGKIDENYIKTLVETLAKGVSLAARDMEEVRIGAGRGEARALSFNRNSRTFSPVDEELGILKIKGKKKLIHFINYTCHAVVLGPQNLLIHSDYPGEVQRYGEESLGGTVMFAQGCCGNIDPISYYYKWGIGDFHESERTGKIIVLETEKVSSEMKAFSEKNLKFKSKEVKLPLRWPTLGEAKKICEEAKDFANKYKGFGENAIMWSRKILEKVEKKDTPSYLISEIQVLSLCSAALVFLPGEVYVQIGMEIKKKSPFPYTFVCGYANNVLGYIASSDDFSMKWLQNKSPVWYWGSYFFDKSVGKVVVEESLNLLKYKEVLWKR</sequence>
<proteinExistence type="predicted"/>
<name>A0A1J4SJ85_9BACT</name>
<evidence type="ECO:0000313" key="3">
    <source>
        <dbReference type="Proteomes" id="UP000182278"/>
    </source>
</evidence>
<feature type="domain" description="Neutral/alkaline non-lysosomal ceramidase N-terminal" evidence="1">
    <location>
        <begin position="5"/>
        <end position="205"/>
    </location>
</feature>
<dbReference type="EMBL" id="MNUO01000016">
    <property type="protein sequence ID" value="OIN98333.1"/>
    <property type="molecule type" value="Genomic_DNA"/>
</dbReference>
<organism evidence="2 3">
    <name type="scientific">Candidatus Desantisbacteria bacterium CG1_02_38_46</name>
    <dbReference type="NCBI Taxonomy" id="1817893"/>
    <lineage>
        <taxon>Bacteria</taxon>
        <taxon>Candidatus Desantisiibacteriota</taxon>
    </lineage>
</organism>
<protein>
    <recommendedName>
        <fullName evidence="1">Neutral/alkaline non-lysosomal ceramidase N-terminal domain-containing protein</fullName>
    </recommendedName>
</protein>
<dbReference type="AlphaFoldDB" id="A0A1J4SJ85"/>
<evidence type="ECO:0000313" key="2">
    <source>
        <dbReference type="EMBL" id="OIN98333.1"/>
    </source>
</evidence>
<reference evidence="2 3" key="1">
    <citation type="journal article" date="2016" name="Environ. Microbiol.">
        <title>Genomic resolution of a cold subsurface aquifer community provides metabolic insights for novel microbes adapted to high CO concentrations.</title>
        <authorList>
            <person name="Probst A.J."/>
            <person name="Castelle C.J."/>
            <person name="Singh A."/>
            <person name="Brown C.T."/>
            <person name="Anantharaman K."/>
            <person name="Sharon I."/>
            <person name="Hug L.A."/>
            <person name="Burstein D."/>
            <person name="Emerson J.B."/>
            <person name="Thomas B.C."/>
            <person name="Banfield J.F."/>
        </authorList>
    </citation>
    <scope>NUCLEOTIDE SEQUENCE [LARGE SCALE GENOMIC DNA]</scope>
    <source>
        <strain evidence="2">CG1_02_38_46</strain>
    </source>
</reference>